<feature type="compositionally biased region" description="Basic and acidic residues" evidence="2">
    <location>
        <begin position="387"/>
        <end position="398"/>
    </location>
</feature>
<dbReference type="GeneID" id="37041952"/>
<dbReference type="InParanoid" id="A0A316YPA5"/>
<dbReference type="Proteomes" id="UP000245768">
    <property type="component" value="Unassembled WGS sequence"/>
</dbReference>
<feature type="compositionally biased region" description="Polar residues" evidence="2">
    <location>
        <begin position="106"/>
        <end position="124"/>
    </location>
</feature>
<feature type="region of interest" description="Disordered" evidence="2">
    <location>
        <begin position="342"/>
        <end position="441"/>
    </location>
</feature>
<protein>
    <submittedName>
        <fullName evidence="3">Uncharacterized protein</fullName>
    </submittedName>
</protein>
<feature type="coiled-coil region" evidence="1">
    <location>
        <begin position="574"/>
        <end position="608"/>
    </location>
</feature>
<feature type="region of interest" description="Disordered" evidence="2">
    <location>
        <begin position="307"/>
        <end position="327"/>
    </location>
</feature>
<organism evidence="3 4">
    <name type="scientific">Acaromyces ingoldii</name>
    <dbReference type="NCBI Taxonomy" id="215250"/>
    <lineage>
        <taxon>Eukaryota</taxon>
        <taxon>Fungi</taxon>
        <taxon>Dikarya</taxon>
        <taxon>Basidiomycota</taxon>
        <taxon>Ustilaginomycotina</taxon>
        <taxon>Exobasidiomycetes</taxon>
        <taxon>Exobasidiales</taxon>
        <taxon>Cryptobasidiaceae</taxon>
        <taxon>Acaromyces</taxon>
    </lineage>
</organism>
<feature type="compositionally biased region" description="Acidic residues" evidence="2">
    <location>
        <begin position="399"/>
        <end position="408"/>
    </location>
</feature>
<sequence length="610" mass="67625">MSSSRRGGRGGPAPSGRFEGQVQSRRLERMRGAATQQPIPREFGFNPYSPTPLLQPPGGGSSGRYNPPSGSAAYSGTRRSSAAQMAEQARRRMLQESPAMSMLFGDQSSSPMSFNDTPTQQQQAYRRPSSLAMPTSMTTDIGGDGVFDMSNIDPNLRGPASSRQSAAFSSPPRRRQPFVSPSKQNRASQMVQGRPPQSVGDAIEMRRQMRMRGRGDLPVMDRSFQFQLPPDASVARSATSSLYDDSHSQLYYLDNNPASFADTPSHVGVAGGRGRVSSGPLRSGARSSDVYDFGAQGVDPSYISAQQGFADYDDGGGAQYDDGTSMPSIREQDEEDLYQLQPPRARPLDESPGTTSARFAAERRRGRRQASPGAVPSQKSAGKRRRLSVEAELRRHEAELEEEDEGEGDMTVMEQRARKSKATMAKTDARGLTLNPNGQPAMAGTYEDLRPMTEEEMKARRKELQKTITLATGMSLSHKTMINDADIIHSIIAQGFKTVLGRSQHRKTLQANRDVKAAFDKVERHTAANFTALSQKSIERHHLTTEYRKVAKRKNLLRREVLRMRSEAKRVFGIIDAIEHVQEQEARREENEEQMLDFLETLREASKEWT</sequence>
<evidence type="ECO:0000256" key="2">
    <source>
        <dbReference type="SAM" id="MobiDB-lite"/>
    </source>
</evidence>
<dbReference type="EMBL" id="KZ819636">
    <property type="protein sequence ID" value="PWN90982.1"/>
    <property type="molecule type" value="Genomic_DNA"/>
</dbReference>
<proteinExistence type="predicted"/>
<evidence type="ECO:0000313" key="3">
    <source>
        <dbReference type="EMBL" id="PWN90982.1"/>
    </source>
</evidence>
<accession>A0A316YPA5</accession>
<reference evidence="3 4" key="1">
    <citation type="journal article" date="2018" name="Mol. Biol. Evol.">
        <title>Broad Genomic Sampling Reveals a Smut Pathogenic Ancestry of the Fungal Clade Ustilaginomycotina.</title>
        <authorList>
            <person name="Kijpornyongpan T."/>
            <person name="Mondo S.J."/>
            <person name="Barry K."/>
            <person name="Sandor L."/>
            <person name="Lee J."/>
            <person name="Lipzen A."/>
            <person name="Pangilinan J."/>
            <person name="LaButti K."/>
            <person name="Hainaut M."/>
            <person name="Henrissat B."/>
            <person name="Grigoriev I.V."/>
            <person name="Spatafora J.W."/>
            <person name="Aime M.C."/>
        </authorList>
    </citation>
    <scope>NUCLEOTIDE SEQUENCE [LARGE SCALE GENOMIC DNA]</scope>
    <source>
        <strain evidence="3 4">MCA 4198</strain>
    </source>
</reference>
<feature type="region of interest" description="Disordered" evidence="2">
    <location>
        <begin position="1"/>
        <end position="201"/>
    </location>
</feature>
<evidence type="ECO:0000256" key="1">
    <source>
        <dbReference type="SAM" id="Coils"/>
    </source>
</evidence>
<evidence type="ECO:0000313" key="4">
    <source>
        <dbReference type="Proteomes" id="UP000245768"/>
    </source>
</evidence>
<dbReference type="RefSeq" id="XP_025378180.1">
    <property type="nucleotide sequence ID" value="XM_025520036.1"/>
</dbReference>
<dbReference type="AlphaFoldDB" id="A0A316YPA5"/>
<gene>
    <name evidence="3" type="ORF">FA10DRAFT_260719</name>
</gene>
<feature type="compositionally biased region" description="Low complexity" evidence="2">
    <location>
        <begin position="78"/>
        <end position="87"/>
    </location>
</feature>
<keyword evidence="4" id="KW-1185">Reference proteome</keyword>
<name>A0A316YPA5_9BASI</name>
<keyword evidence="1" id="KW-0175">Coiled coil</keyword>
<feature type="compositionally biased region" description="Polar residues" evidence="2">
    <location>
        <begin position="179"/>
        <end position="191"/>
    </location>
</feature>